<keyword evidence="2" id="KW-0732">Signal</keyword>
<keyword evidence="1" id="KW-0472">Membrane</keyword>
<comment type="caution">
    <text evidence="3">The sequence shown here is derived from an EMBL/GenBank/DDBJ whole genome shotgun (WGS) entry which is preliminary data.</text>
</comment>
<dbReference type="RefSeq" id="WP_354444827.1">
    <property type="nucleotide sequence ID" value="NZ_JBEPSH010000006.1"/>
</dbReference>
<proteinExistence type="predicted"/>
<dbReference type="EMBL" id="JBEPSH010000006">
    <property type="protein sequence ID" value="MET4577969.1"/>
    <property type="molecule type" value="Genomic_DNA"/>
</dbReference>
<organism evidence="3 4">
    <name type="scientific">Ottowia thiooxydans</name>
    <dbReference type="NCBI Taxonomy" id="219182"/>
    <lineage>
        <taxon>Bacteria</taxon>
        <taxon>Pseudomonadati</taxon>
        <taxon>Pseudomonadota</taxon>
        <taxon>Betaproteobacteria</taxon>
        <taxon>Burkholderiales</taxon>
        <taxon>Comamonadaceae</taxon>
        <taxon>Ottowia</taxon>
    </lineage>
</organism>
<feature type="chain" id="PRO_5045375097" description="IPTL-CTERM protein sorting domain-containing protein" evidence="2">
    <location>
        <begin position="24"/>
        <end position="386"/>
    </location>
</feature>
<name>A0ABV2QAA9_9BURK</name>
<evidence type="ECO:0000256" key="1">
    <source>
        <dbReference type="SAM" id="Phobius"/>
    </source>
</evidence>
<sequence length="386" mass="39111">MRFRSLAILLGAAALSVAQMALGAPTLFSVNPFSNTNTSIDTYGLYALSPADGSVLSPYLITVAGRSIIGANGLAMDPTSHTAYAIVRASGVSGRLLITLDLTTGAGTEIGNLGDNFSSIAFRSDGQLFGVTGDGATVPETLYSIDKTTASKTLAIALGNGADGEVIAFNPESGDFHHFSGNGTAVYEKFPATAPYTPLTAISPALSTGEIFGAVWDPSQSTFFISDISSQLRTVDASGTLGPILGTMVNDMRGLILQLDQTITAFAPAATALATGTPVNLSATGGPSVSAVVFSTTSAASVCTVSGTEVTYVGPGTCTLQANQAGDASYWAAPTVSVDVVVSAVPPVVNPVAPAAVPTMNSIALGALAALLGLLGSLRHKRRTRQ</sequence>
<evidence type="ECO:0000313" key="4">
    <source>
        <dbReference type="Proteomes" id="UP001549320"/>
    </source>
</evidence>
<protein>
    <recommendedName>
        <fullName evidence="5">IPTL-CTERM protein sorting domain-containing protein</fullName>
    </recommendedName>
</protein>
<keyword evidence="1" id="KW-1133">Transmembrane helix</keyword>
<evidence type="ECO:0000313" key="3">
    <source>
        <dbReference type="EMBL" id="MET4577969.1"/>
    </source>
</evidence>
<dbReference type="InterPro" id="IPR011044">
    <property type="entry name" value="Quino_amine_DH_bsu"/>
</dbReference>
<feature type="transmembrane region" description="Helical" evidence="1">
    <location>
        <begin position="360"/>
        <end position="378"/>
    </location>
</feature>
<dbReference type="Proteomes" id="UP001549320">
    <property type="component" value="Unassembled WGS sequence"/>
</dbReference>
<gene>
    <name evidence="3" type="ORF">ABIE13_003085</name>
</gene>
<keyword evidence="1" id="KW-0812">Transmembrane</keyword>
<evidence type="ECO:0000256" key="2">
    <source>
        <dbReference type="SAM" id="SignalP"/>
    </source>
</evidence>
<dbReference type="SUPFAM" id="SSF50969">
    <property type="entry name" value="YVTN repeat-like/Quinoprotein amine dehydrogenase"/>
    <property type="match status" value="1"/>
</dbReference>
<reference evidence="3 4" key="1">
    <citation type="submission" date="2024-06" db="EMBL/GenBank/DDBJ databases">
        <title>Sorghum-associated microbial communities from plants grown in Nebraska, USA.</title>
        <authorList>
            <person name="Schachtman D."/>
        </authorList>
    </citation>
    <scope>NUCLEOTIDE SEQUENCE [LARGE SCALE GENOMIC DNA]</scope>
    <source>
        <strain evidence="3 4">2709</strain>
    </source>
</reference>
<feature type="signal peptide" evidence="2">
    <location>
        <begin position="1"/>
        <end position="23"/>
    </location>
</feature>
<keyword evidence="4" id="KW-1185">Reference proteome</keyword>
<accession>A0ABV2QAA9</accession>
<evidence type="ECO:0008006" key="5">
    <source>
        <dbReference type="Google" id="ProtNLM"/>
    </source>
</evidence>